<dbReference type="PANTHER" id="PTHR38481:SF1">
    <property type="entry name" value="HYALURONATE LYASE"/>
    <property type="match status" value="1"/>
</dbReference>
<gene>
    <name evidence="10" type="ORF">SAMN04487995_1715</name>
</gene>
<comment type="similarity">
    <text evidence="2">Belongs to the polysaccharide lyase 8 family.</text>
</comment>
<dbReference type="Gene3D" id="1.50.10.100">
    <property type="entry name" value="Chondroitin AC/alginate lyase"/>
    <property type="match status" value="1"/>
</dbReference>
<dbReference type="Pfam" id="PF02884">
    <property type="entry name" value="Lyase_8_C"/>
    <property type="match status" value="1"/>
</dbReference>
<dbReference type="Proteomes" id="UP000199532">
    <property type="component" value="Unassembled WGS sequence"/>
</dbReference>
<dbReference type="InterPro" id="IPR003159">
    <property type="entry name" value="Lyase_8_central_dom"/>
</dbReference>
<dbReference type="GO" id="GO:0030246">
    <property type="term" value="F:carbohydrate binding"/>
    <property type="evidence" value="ECO:0007669"/>
    <property type="project" value="InterPro"/>
</dbReference>
<dbReference type="SUPFAM" id="SSF74650">
    <property type="entry name" value="Galactose mutarotase-like"/>
    <property type="match status" value="1"/>
</dbReference>
<dbReference type="GO" id="GO:0016837">
    <property type="term" value="F:carbon-oxygen lyase activity, acting on polysaccharides"/>
    <property type="evidence" value="ECO:0007669"/>
    <property type="project" value="UniProtKB-ARBA"/>
</dbReference>
<evidence type="ECO:0000256" key="2">
    <source>
        <dbReference type="ARBA" id="ARBA00006699"/>
    </source>
</evidence>
<comment type="subunit">
    <text evidence="3">Monomer.</text>
</comment>
<dbReference type="Gene3D" id="2.70.98.10">
    <property type="match status" value="1"/>
</dbReference>
<evidence type="ECO:0000256" key="4">
    <source>
        <dbReference type="ARBA" id="ARBA00022729"/>
    </source>
</evidence>
<keyword evidence="11" id="KW-1185">Reference proteome</keyword>
<dbReference type="InterPro" id="IPR008929">
    <property type="entry name" value="Chondroitin_lyas"/>
</dbReference>
<keyword evidence="4" id="KW-0732">Signal</keyword>
<protein>
    <submittedName>
        <fullName evidence="10">Chondroitin AC lyase</fullName>
    </submittedName>
</protein>
<evidence type="ECO:0000256" key="5">
    <source>
        <dbReference type="ARBA" id="ARBA00022837"/>
    </source>
</evidence>
<dbReference type="InterPro" id="IPR014718">
    <property type="entry name" value="GH-type_carb-bd"/>
</dbReference>
<evidence type="ECO:0000256" key="3">
    <source>
        <dbReference type="ARBA" id="ARBA00011245"/>
    </source>
</evidence>
<dbReference type="EMBL" id="FNXY01000002">
    <property type="protein sequence ID" value="SEI62461.1"/>
    <property type="molecule type" value="Genomic_DNA"/>
</dbReference>
<dbReference type="InterPro" id="IPR038970">
    <property type="entry name" value="Lyase_8"/>
</dbReference>
<feature type="domain" description="Polysaccharide lyase family 8 central" evidence="7">
    <location>
        <begin position="352"/>
        <end position="601"/>
    </location>
</feature>
<dbReference type="OrthoDB" id="6394136at2"/>
<sequence>MKKFLIIFLFIGFQSFSQNNPVSEPHRSIPVEAGKVANDPDLEVIRKRVVADLLKPSIKIDEIGELLKAERADGTWPEINYQDVSRTGFEHSEHLRNMLELARAYKKSGSPFFDKADVKNAFSKALDFWITHDFICDNWWWNEMGTPHLMINILLVMDDDLTEKQKVEGIRIAGRANLEASGARPGGDLIQIAGMRGKQALFQRNAEILAEVIQVMASEIKVSTGRGMKPDLSFHHRTDNVISTLAYGTGYASSFAYWAVKIEGTKYKLPDSAMNLLIDYYLDGICQSLIYGKYPDPGAENRGISRKAALNSVGPELPEDLLKASLYRKKELEYIVAIRKGEVKPNLTKDYYFWHSHYYTHQRPDYYVSVRMHSSRANNMEQPHNEEGLKNHHYGDGSNFISRTGKEYYQIFPVWDWQKIPGTTILQKPDVAGFKEVAKKGLTDFSGGVTDGRYGIAAFDFASVHDPLKARKAWFFFDKEIVSLGAGINADSDLHVATTLNQCLLNGPVTVNAAGRTEELKKGARQLNGVNWIFHDSVAYIFPKPTPINISNTSASGNWRQINHQAWATDEEVKLDVFTVWMDHGKRPQNASYVYIVIPGTNSEQLERYSKKQAVKILSNTADLQAVLNQDLSQAQIVFYKSGQLKLTEKVTLKALHPCLVLVSMAGNKVAQIVVSDPTEKLKSIELEVTGNLGKNGNQWNSVYDKSKNITLISFDLPTEGLAGKSVVAHF</sequence>
<keyword evidence="6 10" id="KW-0456">Lyase</keyword>
<proteinExistence type="inferred from homology"/>
<dbReference type="RefSeq" id="WP_090334577.1">
    <property type="nucleotide sequence ID" value="NZ_FNXY01000002.1"/>
</dbReference>
<dbReference type="PANTHER" id="PTHR38481">
    <property type="entry name" value="HYALURONATE LYASE"/>
    <property type="match status" value="1"/>
</dbReference>
<evidence type="ECO:0000313" key="10">
    <source>
        <dbReference type="EMBL" id="SEI62461.1"/>
    </source>
</evidence>
<dbReference type="AlphaFoldDB" id="A0A1H6S3E7"/>
<dbReference type="InterPro" id="IPR004103">
    <property type="entry name" value="Lyase_8_C"/>
</dbReference>
<evidence type="ECO:0000259" key="9">
    <source>
        <dbReference type="Pfam" id="PF08124"/>
    </source>
</evidence>
<dbReference type="InterPro" id="IPR011013">
    <property type="entry name" value="Gal_mutarotase_sf_dom"/>
</dbReference>
<keyword evidence="5" id="KW-0106">Calcium</keyword>
<name>A0A1H6S3E7_9BACT</name>
<dbReference type="GO" id="GO:0005576">
    <property type="term" value="C:extracellular region"/>
    <property type="evidence" value="ECO:0007669"/>
    <property type="project" value="InterPro"/>
</dbReference>
<dbReference type="GO" id="GO:0005975">
    <property type="term" value="P:carbohydrate metabolic process"/>
    <property type="evidence" value="ECO:0007669"/>
    <property type="project" value="InterPro"/>
</dbReference>
<dbReference type="SUPFAM" id="SSF49863">
    <property type="entry name" value="Hyaluronate lyase-like, C-terminal domain"/>
    <property type="match status" value="1"/>
</dbReference>
<evidence type="ECO:0000259" key="8">
    <source>
        <dbReference type="Pfam" id="PF02884"/>
    </source>
</evidence>
<evidence type="ECO:0000259" key="7">
    <source>
        <dbReference type="Pfam" id="PF02278"/>
    </source>
</evidence>
<organism evidence="10 11">
    <name type="scientific">Dyadobacter koreensis</name>
    <dbReference type="NCBI Taxonomy" id="408657"/>
    <lineage>
        <taxon>Bacteria</taxon>
        <taxon>Pseudomonadati</taxon>
        <taxon>Bacteroidota</taxon>
        <taxon>Cytophagia</taxon>
        <taxon>Cytophagales</taxon>
        <taxon>Spirosomataceae</taxon>
        <taxon>Dyadobacter</taxon>
    </lineage>
</organism>
<comment type="cofactor">
    <cofactor evidence="1">
        <name>Ca(2+)</name>
        <dbReference type="ChEBI" id="CHEBI:29108"/>
    </cofactor>
</comment>
<evidence type="ECO:0000256" key="1">
    <source>
        <dbReference type="ARBA" id="ARBA00001913"/>
    </source>
</evidence>
<dbReference type="Pfam" id="PF08124">
    <property type="entry name" value="Lyase_8_N"/>
    <property type="match status" value="1"/>
</dbReference>
<accession>A0A1H6S3E7</accession>
<evidence type="ECO:0000313" key="11">
    <source>
        <dbReference type="Proteomes" id="UP000199532"/>
    </source>
</evidence>
<evidence type="ECO:0000256" key="6">
    <source>
        <dbReference type="ARBA" id="ARBA00023239"/>
    </source>
</evidence>
<dbReference type="STRING" id="408657.SAMN04487995_1715"/>
<dbReference type="Gene3D" id="2.60.220.10">
    <property type="entry name" value="Polysaccharide lyase family 8-like, C-terminal"/>
    <property type="match status" value="1"/>
</dbReference>
<dbReference type="InterPro" id="IPR012970">
    <property type="entry name" value="Lyase_8_alpha_N"/>
</dbReference>
<feature type="domain" description="Polysaccharide lyase 8 N-terminal alpha-helical" evidence="9">
    <location>
        <begin position="66"/>
        <end position="311"/>
    </location>
</feature>
<reference evidence="10 11" key="1">
    <citation type="submission" date="2016-10" db="EMBL/GenBank/DDBJ databases">
        <authorList>
            <person name="de Groot N.N."/>
        </authorList>
    </citation>
    <scope>NUCLEOTIDE SEQUENCE [LARGE SCALE GENOMIC DNA]</scope>
    <source>
        <strain evidence="10 11">DSM 19938</strain>
    </source>
</reference>
<feature type="domain" description="Polysaccharide lyase family 8 C-terminal" evidence="8">
    <location>
        <begin position="616"/>
        <end position="685"/>
    </location>
</feature>
<dbReference type="InterPro" id="IPR011071">
    <property type="entry name" value="Lyase_8-like_C"/>
</dbReference>
<dbReference type="SUPFAM" id="SSF48230">
    <property type="entry name" value="Chondroitin AC/alginate lyase"/>
    <property type="match status" value="1"/>
</dbReference>
<dbReference type="Pfam" id="PF02278">
    <property type="entry name" value="Lyase_8"/>
    <property type="match status" value="1"/>
</dbReference>